<comment type="cofactor">
    <cofactor evidence="1">
        <name>FAD</name>
        <dbReference type="ChEBI" id="CHEBI:57692"/>
    </cofactor>
</comment>
<evidence type="ECO:0000256" key="1">
    <source>
        <dbReference type="ARBA" id="ARBA00001974"/>
    </source>
</evidence>
<keyword evidence="4" id="KW-0560">Oxidoreductase</keyword>
<sequence length="411" mass="44150">MRMNVPRDSHGPRIAVIGGGIGGLSAAAFLRRAGLTATVYEQASALKEVGAGLVVAPNAARLLRRLGLTDRLVRHAVPLEWGWEFRRWEDGRVLSVEQLTDVCERLYGERTYVVHRADLLDAVKSAVPGAWLRLGARCTAVEPLPDGAVLHFADGSRAEADVVIGADGVHSVVRGVVAEPAPPEYSGLCAFRTVVPADRAPAFARRHAQTLWLGPGRHFVHYPISGGRAVNVVAFAPAGDYTEESWSAMSTVEEFSAEFTGWDTRVTDLIKAGGTPGRWALLDRTPLERWSRGRITLLGDAAHPMFPFFGQGAAQAIEDAAALAVCLAENLDDPERALKRYESARIERTTRLQQVSHARGHVNHLPDGPEQQARDAALAGSDPLISNGWIYGYDAESAASAAGKPVPGPSS</sequence>
<protein>
    <submittedName>
        <fullName evidence="7">Salicylate hydroxylase</fullName>
    </submittedName>
</protein>
<evidence type="ECO:0000256" key="3">
    <source>
        <dbReference type="ARBA" id="ARBA00022827"/>
    </source>
</evidence>
<dbReference type="RefSeq" id="WP_127932452.1">
    <property type="nucleotide sequence ID" value="NZ_SAUN01000001.1"/>
</dbReference>
<name>A0A438M2K5_9ACTN</name>
<evidence type="ECO:0000313" key="7">
    <source>
        <dbReference type="EMBL" id="RVX40015.1"/>
    </source>
</evidence>
<feature type="domain" description="FAD-binding" evidence="6">
    <location>
        <begin position="14"/>
        <end position="353"/>
    </location>
</feature>
<dbReference type="AlphaFoldDB" id="A0A438M2K5"/>
<dbReference type="Proteomes" id="UP000284824">
    <property type="component" value="Unassembled WGS sequence"/>
</dbReference>
<organism evidence="7 8">
    <name type="scientific">Nonomuraea polychroma</name>
    <dbReference type="NCBI Taxonomy" id="46176"/>
    <lineage>
        <taxon>Bacteria</taxon>
        <taxon>Bacillati</taxon>
        <taxon>Actinomycetota</taxon>
        <taxon>Actinomycetes</taxon>
        <taxon>Streptosporangiales</taxon>
        <taxon>Streptosporangiaceae</taxon>
        <taxon>Nonomuraea</taxon>
    </lineage>
</organism>
<comment type="caution">
    <text evidence="7">The sequence shown here is derived from an EMBL/GenBank/DDBJ whole genome shotgun (WGS) entry which is preliminary data.</text>
</comment>
<dbReference type="PANTHER" id="PTHR13789">
    <property type="entry name" value="MONOOXYGENASE"/>
    <property type="match status" value="1"/>
</dbReference>
<dbReference type="InterPro" id="IPR050493">
    <property type="entry name" value="FAD-dep_Monooxygenase_BioMet"/>
</dbReference>
<keyword evidence="5" id="KW-0503">Monooxygenase</keyword>
<dbReference type="PANTHER" id="PTHR13789:SF318">
    <property type="entry name" value="GERANYLGERANYL DIPHOSPHATE REDUCTASE"/>
    <property type="match status" value="1"/>
</dbReference>
<accession>A0A438M2K5</accession>
<dbReference type="OrthoDB" id="9782160at2"/>
<evidence type="ECO:0000256" key="5">
    <source>
        <dbReference type="ARBA" id="ARBA00023033"/>
    </source>
</evidence>
<keyword evidence="8" id="KW-1185">Reference proteome</keyword>
<evidence type="ECO:0000313" key="8">
    <source>
        <dbReference type="Proteomes" id="UP000284824"/>
    </source>
</evidence>
<evidence type="ECO:0000259" key="6">
    <source>
        <dbReference type="Pfam" id="PF01494"/>
    </source>
</evidence>
<keyword evidence="3" id="KW-0274">FAD</keyword>
<dbReference type="Pfam" id="PF01494">
    <property type="entry name" value="FAD_binding_3"/>
    <property type="match status" value="1"/>
</dbReference>
<dbReference type="EMBL" id="SAUN01000001">
    <property type="protein sequence ID" value="RVX40015.1"/>
    <property type="molecule type" value="Genomic_DNA"/>
</dbReference>
<reference evidence="7 8" key="1">
    <citation type="submission" date="2019-01" db="EMBL/GenBank/DDBJ databases">
        <title>Sequencing the genomes of 1000 actinobacteria strains.</title>
        <authorList>
            <person name="Klenk H.-P."/>
        </authorList>
    </citation>
    <scope>NUCLEOTIDE SEQUENCE [LARGE SCALE GENOMIC DNA]</scope>
    <source>
        <strain evidence="7 8">DSM 43925</strain>
    </source>
</reference>
<proteinExistence type="predicted"/>
<dbReference type="SUPFAM" id="SSF54373">
    <property type="entry name" value="FAD-linked reductases, C-terminal domain"/>
    <property type="match status" value="1"/>
</dbReference>
<dbReference type="Gene3D" id="3.50.50.60">
    <property type="entry name" value="FAD/NAD(P)-binding domain"/>
    <property type="match status" value="1"/>
</dbReference>
<dbReference type="InterPro" id="IPR002938">
    <property type="entry name" value="FAD-bd"/>
</dbReference>
<gene>
    <name evidence="7" type="ORF">EDD27_2402</name>
</gene>
<dbReference type="GO" id="GO:0004497">
    <property type="term" value="F:monooxygenase activity"/>
    <property type="evidence" value="ECO:0007669"/>
    <property type="project" value="UniProtKB-KW"/>
</dbReference>
<dbReference type="GO" id="GO:0071949">
    <property type="term" value="F:FAD binding"/>
    <property type="evidence" value="ECO:0007669"/>
    <property type="project" value="InterPro"/>
</dbReference>
<keyword evidence="2" id="KW-0285">Flavoprotein</keyword>
<evidence type="ECO:0000256" key="2">
    <source>
        <dbReference type="ARBA" id="ARBA00022630"/>
    </source>
</evidence>
<dbReference type="PRINTS" id="PR00420">
    <property type="entry name" value="RNGMNOXGNASE"/>
</dbReference>
<dbReference type="SUPFAM" id="SSF51905">
    <property type="entry name" value="FAD/NAD(P)-binding domain"/>
    <property type="match status" value="1"/>
</dbReference>
<dbReference type="InterPro" id="IPR036188">
    <property type="entry name" value="FAD/NAD-bd_sf"/>
</dbReference>
<evidence type="ECO:0000256" key="4">
    <source>
        <dbReference type="ARBA" id="ARBA00023002"/>
    </source>
</evidence>